<name>A0A4P9VZK0_9FUNG</name>
<reference evidence="2" key="1">
    <citation type="journal article" date="2018" name="Nat. Microbiol.">
        <title>Leveraging single-cell genomics to expand the fungal tree of life.</title>
        <authorList>
            <person name="Ahrendt S.R."/>
            <person name="Quandt C.A."/>
            <person name="Ciobanu D."/>
            <person name="Clum A."/>
            <person name="Salamov A."/>
            <person name="Andreopoulos B."/>
            <person name="Cheng J.F."/>
            <person name="Woyke T."/>
            <person name="Pelin A."/>
            <person name="Henrissat B."/>
            <person name="Reynolds N.K."/>
            <person name="Benny G.L."/>
            <person name="Smith M.E."/>
            <person name="James T.Y."/>
            <person name="Grigoriev I.V."/>
        </authorList>
    </citation>
    <scope>NUCLEOTIDE SEQUENCE [LARGE SCALE GENOMIC DNA]</scope>
</reference>
<dbReference type="Proteomes" id="UP000269721">
    <property type="component" value="Unassembled WGS sequence"/>
</dbReference>
<evidence type="ECO:0000313" key="2">
    <source>
        <dbReference type="Proteomes" id="UP000269721"/>
    </source>
</evidence>
<gene>
    <name evidence="1" type="ORF">BDK51DRAFT_26824</name>
</gene>
<dbReference type="AlphaFoldDB" id="A0A4P9VZK0"/>
<evidence type="ECO:0000313" key="1">
    <source>
        <dbReference type="EMBL" id="RKO85251.1"/>
    </source>
</evidence>
<sequence length="203" mass="22833">MPIGVELQNLIVNFTRETNISLSLVPDLTVRLISLAISLYAADSSIYNDLAKAWLQARSPYIDIFSVDTIDPANYEENLVNFWDYDPQAGNDQDPKILSSYVVKGFNESGPETLKEIGEQAKVIVEGERSEGHYDLQGFTGQFLSYEDGGTLDHHLTILDDWMTLEGENGHPRFLLGQMTNGFDETSRLPKFQPYRPATHTNT</sequence>
<accession>A0A4P9VZK0</accession>
<protein>
    <submittedName>
        <fullName evidence="1">Uncharacterized protein</fullName>
    </submittedName>
</protein>
<dbReference type="EMBL" id="KZ999261">
    <property type="protein sequence ID" value="RKO85251.1"/>
    <property type="molecule type" value="Genomic_DNA"/>
</dbReference>
<proteinExistence type="predicted"/>
<keyword evidence="2" id="KW-1185">Reference proteome</keyword>
<organism evidence="1 2">
    <name type="scientific">Blyttiomyces helicus</name>
    <dbReference type="NCBI Taxonomy" id="388810"/>
    <lineage>
        <taxon>Eukaryota</taxon>
        <taxon>Fungi</taxon>
        <taxon>Fungi incertae sedis</taxon>
        <taxon>Chytridiomycota</taxon>
        <taxon>Chytridiomycota incertae sedis</taxon>
        <taxon>Chytridiomycetes</taxon>
        <taxon>Chytridiomycetes incertae sedis</taxon>
        <taxon>Blyttiomyces</taxon>
    </lineage>
</organism>